<dbReference type="EMBL" id="KP211821">
    <property type="protein sequence ID" value="ANV79341.1"/>
    <property type="molecule type" value="Genomic_DNA"/>
</dbReference>
<keyword evidence="1" id="KW-1133">Transmembrane helix</keyword>
<accession>A0A1B1TAM2</accession>
<organism evidence="2">
    <name type="scientific">uncultured Poseidoniia archaeon</name>
    <dbReference type="NCBI Taxonomy" id="1697135"/>
    <lineage>
        <taxon>Archaea</taxon>
        <taxon>Methanobacteriati</taxon>
        <taxon>Thermoplasmatota</taxon>
        <taxon>Candidatus Poseidoniia</taxon>
        <taxon>environmental samples</taxon>
    </lineage>
</organism>
<proteinExistence type="predicted"/>
<protein>
    <submittedName>
        <fullName evidence="2">Uncharacterized protein</fullName>
    </submittedName>
</protein>
<sequence length="165" mass="18743">MKKGAILTIAVSTFLIILSFAIFIGGSLILDRDISDESIFRGDSGEVFVRYHDTYSVYVNDTYSCSETTVSIHDDDWEYFFEDCDFSYVDGDWRYIGYLNPDVSKNLQVESNNEIIIVNDLADASIIFTTLCSLPVCCSGIIGIFIGILLLTRRDKKRKQKIIFQ</sequence>
<dbReference type="AlphaFoldDB" id="A0A1B1TAM2"/>
<keyword evidence="1" id="KW-0812">Transmembrane</keyword>
<reference evidence="2" key="1">
    <citation type="submission" date="2014-11" db="EMBL/GenBank/DDBJ databases">
        <authorList>
            <person name="Zhu J."/>
            <person name="Qi W."/>
            <person name="Song R."/>
        </authorList>
    </citation>
    <scope>NUCLEOTIDE SEQUENCE</scope>
</reference>
<feature type="transmembrane region" description="Helical" evidence="1">
    <location>
        <begin position="126"/>
        <end position="151"/>
    </location>
</feature>
<name>A0A1B1TAM2_9ARCH</name>
<evidence type="ECO:0000313" key="2">
    <source>
        <dbReference type="EMBL" id="ANV79341.1"/>
    </source>
</evidence>
<feature type="transmembrane region" description="Helical" evidence="1">
    <location>
        <begin position="7"/>
        <end position="30"/>
    </location>
</feature>
<evidence type="ECO:0000256" key="1">
    <source>
        <dbReference type="SAM" id="Phobius"/>
    </source>
</evidence>
<keyword evidence="1" id="KW-0472">Membrane</keyword>
<reference evidence="2" key="2">
    <citation type="journal article" date="2015" name="ISME J.">
        <title>A new class of marine Euryarchaeota group II from the Mediterranean deep chlorophyll maximum.</title>
        <authorList>
            <person name="Martin-Cuadrado A.B."/>
            <person name="Garcia-Heredia I."/>
            <person name="Molto A.G."/>
            <person name="Lopez-Ubeda R."/>
            <person name="Kimes N."/>
            <person name="Lopez-Garcia P."/>
            <person name="Moreira D."/>
            <person name="Rodriguez-Valera F."/>
        </authorList>
    </citation>
    <scope>NUCLEOTIDE SEQUENCE</scope>
</reference>